<evidence type="ECO:0000313" key="2">
    <source>
        <dbReference type="EMBL" id="RKP37696.1"/>
    </source>
</evidence>
<dbReference type="AlphaFoldDB" id="A0A4P9ZVN2"/>
<dbReference type="EMBL" id="ML002458">
    <property type="protein sequence ID" value="RKP37696.1"/>
    <property type="molecule type" value="Genomic_DNA"/>
</dbReference>
<accession>A0A4P9ZVN2</accession>
<feature type="region of interest" description="Disordered" evidence="1">
    <location>
        <begin position="1"/>
        <end position="32"/>
    </location>
</feature>
<reference evidence="3" key="1">
    <citation type="journal article" date="2018" name="Nat. Microbiol.">
        <title>Leveraging single-cell genomics to expand the fungal tree of life.</title>
        <authorList>
            <person name="Ahrendt S.R."/>
            <person name="Quandt C.A."/>
            <person name="Ciobanu D."/>
            <person name="Clum A."/>
            <person name="Salamov A."/>
            <person name="Andreopoulos B."/>
            <person name="Cheng J.F."/>
            <person name="Woyke T."/>
            <person name="Pelin A."/>
            <person name="Henrissat B."/>
            <person name="Reynolds N.K."/>
            <person name="Benny G.L."/>
            <person name="Smith M.E."/>
            <person name="James T.Y."/>
            <person name="Grigoriev I.V."/>
        </authorList>
    </citation>
    <scope>NUCLEOTIDE SEQUENCE [LARGE SCALE GENOMIC DNA]</scope>
    <source>
        <strain evidence="3">RSA 468</strain>
    </source>
</reference>
<protein>
    <submittedName>
        <fullName evidence="2">Uncharacterized protein</fullName>
    </submittedName>
</protein>
<name>A0A4P9ZVN2_9FUNG</name>
<gene>
    <name evidence="2" type="ORF">BJ085DRAFT_34665</name>
</gene>
<evidence type="ECO:0000256" key="1">
    <source>
        <dbReference type="SAM" id="MobiDB-lite"/>
    </source>
</evidence>
<sequence>MQASNLRSESELYPTGHTRNGASTHTDSHVDSDLDNGYLETISTEEGSSECLKVIYAPQFEFEDMLAPILGVSDIDAHVLRSLLPVHLQSLMLMHGWMYTQHEVRHELASICPDGRCTIQQLAGFRDSSFHMKRLSHLYREIAYVDYTRLNGDQRRVLFPLVDALAQLPARWILQLLDRLRAAITNHPGLLLAASGVEKNDPLLGPLVAGIRGVGSKALHDGLINELLVSTSAVLAVTGQFPKLQQLAGLLKRWNPGHPLPGAHFIGLLVLEYGGPAFRDWAVAWLGRFSGSRYAARQLGWDQAAGWLPPDHHPTGGSTAQWLLRDLTAAMYVYPSRHRNGAAALWIRVRRSPTQGLLRKDSQLLFDDVWFPQDRVQSLLDSVGLILP</sequence>
<keyword evidence="3" id="KW-1185">Reference proteome</keyword>
<organism evidence="2 3">
    <name type="scientific">Dimargaris cristalligena</name>
    <dbReference type="NCBI Taxonomy" id="215637"/>
    <lineage>
        <taxon>Eukaryota</taxon>
        <taxon>Fungi</taxon>
        <taxon>Fungi incertae sedis</taxon>
        <taxon>Zoopagomycota</taxon>
        <taxon>Kickxellomycotina</taxon>
        <taxon>Dimargaritomycetes</taxon>
        <taxon>Dimargaritales</taxon>
        <taxon>Dimargaritaceae</taxon>
        <taxon>Dimargaris</taxon>
    </lineage>
</organism>
<dbReference type="Proteomes" id="UP000268162">
    <property type="component" value="Unassembled WGS sequence"/>
</dbReference>
<proteinExistence type="predicted"/>
<evidence type="ECO:0000313" key="3">
    <source>
        <dbReference type="Proteomes" id="UP000268162"/>
    </source>
</evidence>